<reference evidence="1" key="1">
    <citation type="submission" date="2022-11" db="EMBL/GenBank/DDBJ databases">
        <title>Genome Sequence of Boeremia exigua.</title>
        <authorList>
            <person name="Buettner E."/>
        </authorList>
    </citation>
    <scope>NUCLEOTIDE SEQUENCE</scope>
    <source>
        <strain evidence="1">CU02</strain>
    </source>
</reference>
<proteinExistence type="predicted"/>
<evidence type="ECO:0000313" key="1">
    <source>
        <dbReference type="EMBL" id="KAJ8117972.1"/>
    </source>
</evidence>
<evidence type="ECO:0000313" key="2">
    <source>
        <dbReference type="Proteomes" id="UP001153331"/>
    </source>
</evidence>
<dbReference type="EMBL" id="JAPHNI010000034">
    <property type="protein sequence ID" value="KAJ8117972.1"/>
    <property type="molecule type" value="Genomic_DNA"/>
</dbReference>
<gene>
    <name evidence="1" type="ORF">OPT61_g954</name>
</gene>
<sequence>MASGHNLGNELEALRRDFAQYRVEMALRLDRLERRLEDAEGTPARVEGRLNTPHGGASASKKLGSRENAQYLLFTIEKIALASQGKAKDDRRTCVCGRSTFDIKCFFGHHFDWCLYHQRPIAQGQRNCGGKGHPVCRPITWEKHDDWELVVRKSFDSGYLGTKKVEDLYQKLFPIEVYPEKYQDGWEKKLVYVTLLKRQAAAISPPSEVMSNTDNNIDDVRYQHHLEHRGRANQYIFWLSWSCIAVFVLARLARRIHLWWMGRVPRAHIFTPLSPIDSSISRRIWGFVRAIAVEPFPRIAGCSFRSLSSGSVIGLIVLAITGIALLLAVDAPTSTPHFIEDVAFRAAWVTITQIPLVFFLSTKRGLINVLAKVSYDRLTWLHKWVGRMIFVSATTHVVIMKSSISLADILLSRDNGATVVRFGVGSYFLLLWIAISSILPLRKWSYRAFYLNHYLSTLSFLMMIIQHVPKHATTPIFVAFGLVSLDKILVVASFLKVNISARPLKRPFARFRRAPGRATLMAGYPVDMLEPHNLSTSIDTEESVTTIRLCNIPMKWRPGQHIRMYLPALGALEMHPFTPANCSNIATPPPLPPRRSHDLERRGSAALASTPRQSNDILLMIRTHSGLTRRLKDFHLEWLKLPCPNSTLSASSTSLTAYVDGPYGSPPSWEDYENLVLVTTSTGVSFALSIMDYLEQLCASDISKMKTQTIRFIWITRHIEPQFETTVAERLRRCSTMLKDSGVRVETELYITCRHAGVDPSMTNIDQFAHLRPRLPRYGSGDRTLTIRNPDEIYDEWEEEERQWAEMEALEEMQMKEVDPFDDGNEVKSAYENNDVITAAYEGEGYASSETSTLLDGAVAEQSVRGSKTFSEVRLTMDDTAVLNQSRPLSSPVHSPLLPKKTEPKGNICQCALVQYQRQKLYNSGKSLFASTSYAARPDIKRIVTSAVNDNPHCTSMVAACANSMVSREVSQAVSDARFSFARGQRPTDVELFTEGFS</sequence>
<comment type="caution">
    <text evidence="1">The sequence shown here is derived from an EMBL/GenBank/DDBJ whole genome shotgun (WGS) entry which is preliminary data.</text>
</comment>
<organism evidence="1 2">
    <name type="scientific">Boeremia exigua</name>
    <dbReference type="NCBI Taxonomy" id="749465"/>
    <lineage>
        <taxon>Eukaryota</taxon>
        <taxon>Fungi</taxon>
        <taxon>Dikarya</taxon>
        <taxon>Ascomycota</taxon>
        <taxon>Pezizomycotina</taxon>
        <taxon>Dothideomycetes</taxon>
        <taxon>Pleosporomycetidae</taxon>
        <taxon>Pleosporales</taxon>
        <taxon>Pleosporineae</taxon>
        <taxon>Didymellaceae</taxon>
        <taxon>Boeremia</taxon>
    </lineage>
</organism>
<accession>A0ACC2ISD1</accession>
<keyword evidence="2" id="KW-1185">Reference proteome</keyword>
<dbReference type="Proteomes" id="UP001153331">
    <property type="component" value="Unassembled WGS sequence"/>
</dbReference>
<name>A0ACC2ISD1_9PLEO</name>
<protein>
    <submittedName>
        <fullName evidence="1">Uncharacterized protein</fullName>
    </submittedName>
</protein>